<organism evidence="5 6">
    <name type="scientific">Parthenolecanium corni</name>
    <dbReference type="NCBI Taxonomy" id="536013"/>
    <lineage>
        <taxon>Eukaryota</taxon>
        <taxon>Metazoa</taxon>
        <taxon>Ecdysozoa</taxon>
        <taxon>Arthropoda</taxon>
        <taxon>Hexapoda</taxon>
        <taxon>Insecta</taxon>
        <taxon>Pterygota</taxon>
        <taxon>Neoptera</taxon>
        <taxon>Paraneoptera</taxon>
        <taxon>Hemiptera</taxon>
        <taxon>Sternorrhyncha</taxon>
        <taxon>Coccoidea</taxon>
        <taxon>Coccidae</taxon>
        <taxon>Parthenolecanium</taxon>
    </lineage>
</organism>
<dbReference type="EMBL" id="JBBCAQ010000020">
    <property type="protein sequence ID" value="KAK7593052.1"/>
    <property type="molecule type" value="Genomic_DNA"/>
</dbReference>
<proteinExistence type="predicted"/>
<evidence type="ECO:0000313" key="6">
    <source>
        <dbReference type="Proteomes" id="UP001367676"/>
    </source>
</evidence>
<name>A0AAN9TK95_9HEMI</name>
<dbReference type="EMBL" id="JBBCAQ010000034">
    <property type="protein sequence ID" value="KAK7580376.1"/>
    <property type="molecule type" value="Genomic_DNA"/>
</dbReference>
<dbReference type="EMBL" id="JBBCAQ010000022">
    <property type="protein sequence ID" value="KAK7590465.1"/>
    <property type="molecule type" value="Genomic_DNA"/>
</dbReference>
<gene>
    <name evidence="1" type="ORF">V9T40_001005</name>
    <name evidence="3" type="ORF">V9T40_002078</name>
    <name evidence="2" type="ORF">V9T40_005415</name>
    <name evidence="5" type="ORF">V9T40_006556</name>
    <name evidence="4" type="ORF">V9T40_007804</name>
</gene>
<comment type="caution">
    <text evidence="5">The sequence shown here is derived from an EMBL/GenBank/DDBJ whole genome shotgun (WGS) entry which is preliminary data.</text>
</comment>
<dbReference type="AlphaFoldDB" id="A0AAN9TK95"/>
<protein>
    <submittedName>
        <fullName evidence="5">Uncharacterized protein</fullName>
    </submittedName>
</protein>
<accession>A0AAN9TK95</accession>
<sequence>MAVIVIAYQGFLMPDNETIMKEVAIVDVTSNMEKQMISKPPCCIKVFSARFQAHLRYVADKIHGIPWCHGYMDIEDVEEQVKKAVDEADIVYVKGLVRVNYLLNLTKAPIHKIVNLDEFPNISKTVDRNHMFRCQFKGLRHSNLRCALEQAIRYRDYLRIEFKTPYVVGLKSFVTYNSIFNVTSKNNKIVLIYRPDFNTANNKTLEGEETEDEEWSVDTLLPEKLVKYNSTEKPKKQRHEHYINPGIYELQDLFEEIYSFVPSHKTLKFQLSTKQQKVTMTGDLGVDLTSSHSIAPLLGFERRKYFAAEVAKSTVRVDIFPINTIRVRCNLVKSNISDCKLNDDTIYEFPLNVAPGEKIIERVDTATFYKVNTDTIYQLHLKIVDQDDRLVDFRGERVNILLEFKPAP</sequence>
<evidence type="ECO:0000313" key="5">
    <source>
        <dbReference type="EMBL" id="KAK7598321.1"/>
    </source>
</evidence>
<evidence type="ECO:0000313" key="3">
    <source>
        <dbReference type="EMBL" id="KAK7590465.1"/>
    </source>
</evidence>
<evidence type="ECO:0000313" key="1">
    <source>
        <dbReference type="EMBL" id="KAK7580376.1"/>
    </source>
</evidence>
<keyword evidence="6" id="KW-1185">Reference proteome</keyword>
<evidence type="ECO:0000313" key="4">
    <source>
        <dbReference type="EMBL" id="KAK7593052.1"/>
    </source>
</evidence>
<reference evidence="5 6" key="1">
    <citation type="submission" date="2024-03" db="EMBL/GenBank/DDBJ databases">
        <title>Adaptation during the transition from Ophiocordyceps entomopathogen to insect associate is accompanied by gene loss and intensified selection.</title>
        <authorList>
            <person name="Ward C.M."/>
            <person name="Onetto C.A."/>
            <person name="Borneman A.R."/>
        </authorList>
    </citation>
    <scope>NUCLEOTIDE SEQUENCE [LARGE SCALE GENOMIC DNA]</scope>
    <source>
        <strain evidence="5">AWRI1</strain>
        <tissue evidence="5">Single Adult Female</tissue>
    </source>
</reference>
<dbReference type="EMBL" id="JBBCAQ010000023">
    <property type="protein sequence ID" value="KAK7588170.1"/>
    <property type="molecule type" value="Genomic_DNA"/>
</dbReference>
<evidence type="ECO:0000313" key="2">
    <source>
        <dbReference type="EMBL" id="KAK7588170.1"/>
    </source>
</evidence>
<dbReference type="Proteomes" id="UP001367676">
    <property type="component" value="Unassembled WGS sequence"/>
</dbReference>
<dbReference type="EMBL" id="JBBCAQ010000014">
    <property type="protein sequence ID" value="KAK7598321.1"/>
    <property type="molecule type" value="Genomic_DNA"/>
</dbReference>